<keyword evidence="2" id="KW-1185">Reference proteome</keyword>
<dbReference type="InParanoid" id="A0A804LGP6"/>
<organism evidence="1 2">
    <name type="scientific">Zea mays</name>
    <name type="common">Maize</name>
    <dbReference type="NCBI Taxonomy" id="4577"/>
    <lineage>
        <taxon>Eukaryota</taxon>
        <taxon>Viridiplantae</taxon>
        <taxon>Streptophyta</taxon>
        <taxon>Embryophyta</taxon>
        <taxon>Tracheophyta</taxon>
        <taxon>Spermatophyta</taxon>
        <taxon>Magnoliopsida</taxon>
        <taxon>Liliopsida</taxon>
        <taxon>Poales</taxon>
        <taxon>Poaceae</taxon>
        <taxon>PACMAD clade</taxon>
        <taxon>Panicoideae</taxon>
        <taxon>Andropogonodae</taxon>
        <taxon>Andropogoneae</taxon>
        <taxon>Tripsacinae</taxon>
        <taxon>Zea</taxon>
    </lineage>
</organism>
<dbReference type="FunCoup" id="A0A804LGP6">
    <property type="interactions" value="473"/>
</dbReference>
<proteinExistence type="predicted"/>
<dbReference type="Gramene" id="Zm00001eb009860_T001">
    <property type="protein sequence ID" value="Zm00001eb009860_P001"/>
    <property type="gene ID" value="Zm00001eb009860"/>
</dbReference>
<reference evidence="2" key="1">
    <citation type="submission" date="2015-12" db="EMBL/GenBank/DDBJ databases">
        <title>Update maize B73 reference genome by single molecule sequencing technologies.</title>
        <authorList>
            <consortium name="Maize Genome Sequencing Project"/>
            <person name="Ware D."/>
        </authorList>
    </citation>
    <scope>NUCLEOTIDE SEQUENCE [LARGE SCALE GENOMIC DNA]</scope>
    <source>
        <strain evidence="2">cv. B73</strain>
    </source>
</reference>
<reference evidence="1" key="2">
    <citation type="submission" date="2019-07" db="EMBL/GenBank/DDBJ databases">
        <authorList>
            <person name="Seetharam A."/>
            <person name="Woodhouse M."/>
            <person name="Cannon E."/>
        </authorList>
    </citation>
    <scope>NUCLEOTIDE SEQUENCE [LARGE SCALE GENOMIC DNA]</scope>
    <source>
        <strain evidence="1">cv. B73</strain>
    </source>
</reference>
<dbReference type="Proteomes" id="UP000007305">
    <property type="component" value="Chromosome 1"/>
</dbReference>
<evidence type="ECO:0000313" key="1">
    <source>
        <dbReference type="EnsemblPlants" id="Zm00001eb009860_P001"/>
    </source>
</evidence>
<accession>A0A804LGP6</accession>
<evidence type="ECO:0000313" key="2">
    <source>
        <dbReference type="Proteomes" id="UP000007305"/>
    </source>
</evidence>
<dbReference type="AlphaFoldDB" id="A0A804LGP6"/>
<name>A0A804LGP6_MAIZE</name>
<sequence length="106" mass="11296">HHNEYSDCPARKLRILVLTVEVVLEGVVGHELVDKQALGGAGDTVAYEGDEVAVVDSADDLHLGLELALALPAPGLELLHGHLLAAAREHALVHVPEPALPQQVRR</sequence>
<reference evidence="1" key="3">
    <citation type="submission" date="2021-05" db="UniProtKB">
        <authorList>
            <consortium name="EnsemblPlants"/>
        </authorList>
    </citation>
    <scope>IDENTIFICATION</scope>
    <source>
        <strain evidence="1">cv. B73</strain>
    </source>
</reference>
<dbReference type="EnsemblPlants" id="Zm00001eb009860_T001">
    <property type="protein sequence ID" value="Zm00001eb009860_P001"/>
    <property type="gene ID" value="Zm00001eb009860"/>
</dbReference>
<protein>
    <submittedName>
        <fullName evidence="1">Uncharacterized protein</fullName>
    </submittedName>
</protein>